<accession>A0AAD1AH11</accession>
<keyword evidence="2" id="KW-0964">Secreted</keyword>
<organism evidence="8 9">
    <name type="scientific">Rathayibacter iranicus</name>
    <dbReference type="NCBI Taxonomy" id="59737"/>
    <lineage>
        <taxon>Bacteria</taxon>
        <taxon>Bacillati</taxon>
        <taxon>Actinomycetota</taxon>
        <taxon>Actinomycetes</taxon>
        <taxon>Micrococcales</taxon>
        <taxon>Microbacteriaceae</taxon>
        <taxon>Rathayibacter</taxon>
    </lineage>
</organism>
<keyword evidence="6" id="KW-0472">Membrane</keyword>
<evidence type="ECO:0000256" key="3">
    <source>
        <dbReference type="ARBA" id="ARBA00022729"/>
    </source>
</evidence>
<protein>
    <recommendedName>
        <fullName evidence="7">Gram-positive cocci surface proteins LPxTG domain-containing protein</fullName>
    </recommendedName>
</protein>
<reference evidence="8 9" key="1">
    <citation type="submission" date="2018-03" db="EMBL/GenBank/DDBJ databases">
        <title>Bacteriophage NCPPB3778 and a type I-E CRISPR drive the evolution of the US Biological Select Agent, Rathayibacter toxicus.</title>
        <authorList>
            <person name="Davis E.W.II."/>
            <person name="Tabima J.F."/>
            <person name="Weisberg A.J."/>
            <person name="Dantas Lopes L."/>
            <person name="Wiseman M.S."/>
            <person name="Wiseman M.S."/>
            <person name="Pupko T."/>
            <person name="Belcher M.S."/>
            <person name="Sechler A.J."/>
            <person name="Tancos M.A."/>
            <person name="Schroeder B.K."/>
            <person name="Murray T.D."/>
            <person name="Luster D.G."/>
            <person name="Schneider W.L."/>
            <person name="Rogers E."/>
            <person name="Andreote F.D."/>
            <person name="Grunwald N.J."/>
            <person name="Putnam M.L."/>
            <person name="Chang J.H."/>
        </authorList>
    </citation>
    <scope>NUCLEOTIDE SEQUENCE [LARGE SCALE GENOMIC DNA]</scope>
    <source>
        <strain evidence="8 9">NCCPB 2253</strain>
    </source>
</reference>
<evidence type="ECO:0000313" key="8">
    <source>
        <dbReference type="EMBL" id="AZZ57130.1"/>
    </source>
</evidence>
<keyword evidence="1" id="KW-0134">Cell wall</keyword>
<keyword evidence="4" id="KW-0572">Peptidoglycan-anchor</keyword>
<gene>
    <name evidence="8" type="ORF">C7V51_15580</name>
</gene>
<feature type="compositionally biased region" description="Low complexity" evidence="5">
    <location>
        <begin position="1"/>
        <end position="18"/>
    </location>
</feature>
<evidence type="ECO:0000313" key="9">
    <source>
        <dbReference type="Proteomes" id="UP000283946"/>
    </source>
</evidence>
<keyword evidence="6" id="KW-1133">Transmembrane helix</keyword>
<evidence type="ECO:0000256" key="1">
    <source>
        <dbReference type="ARBA" id="ARBA00022512"/>
    </source>
</evidence>
<evidence type="ECO:0000259" key="7">
    <source>
        <dbReference type="PROSITE" id="PS50847"/>
    </source>
</evidence>
<dbReference type="EMBL" id="CP028130">
    <property type="protein sequence ID" value="AZZ57130.1"/>
    <property type="molecule type" value="Genomic_DNA"/>
</dbReference>
<dbReference type="PROSITE" id="PS50847">
    <property type="entry name" value="GRAM_POS_ANCHORING"/>
    <property type="match status" value="1"/>
</dbReference>
<proteinExistence type="predicted"/>
<feature type="transmembrane region" description="Helical" evidence="6">
    <location>
        <begin position="28"/>
        <end position="49"/>
    </location>
</feature>
<dbReference type="RefSeq" id="WP_127844076.1">
    <property type="nucleotide sequence ID" value="NZ_CP028130.1"/>
</dbReference>
<keyword evidence="6" id="KW-0812">Transmembrane</keyword>
<evidence type="ECO:0000256" key="5">
    <source>
        <dbReference type="SAM" id="MobiDB-lite"/>
    </source>
</evidence>
<keyword evidence="3" id="KW-0732">Signal</keyword>
<dbReference type="NCBIfam" id="TIGR01167">
    <property type="entry name" value="LPXTG_anchor"/>
    <property type="match status" value="1"/>
</dbReference>
<evidence type="ECO:0000256" key="4">
    <source>
        <dbReference type="ARBA" id="ARBA00023088"/>
    </source>
</evidence>
<name>A0AAD1AH11_9MICO</name>
<dbReference type="InterPro" id="IPR019931">
    <property type="entry name" value="LPXTG_anchor"/>
</dbReference>
<dbReference type="KEGG" id="ria:C7V51_15580"/>
<feature type="region of interest" description="Disordered" evidence="5">
    <location>
        <begin position="1"/>
        <end position="21"/>
    </location>
</feature>
<sequence length="58" mass="5611">MSPAPTATAAPITAPTQPGGLASTGVEAGSWLLLSGGALALGLGALLIARSRRQADRA</sequence>
<dbReference type="Proteomes" id="UP000283946">
    <property type="component" value="Chromosome"/>
</dbReference>
<feature type="domain" description="Gram-positive cocci surface proteins LPxTG" evidence="7">
    <location>
        <begin position="21"/>
        <end position="58"/>
    </location>
</feature>
<evidence type="ECO:0000256" key="6">
    <source>
        <dbReference type="SAM" id="Phobius"/>
    </source>
</evidence>
<dbReference type="AlphaFoldDB" id="A0AAD1AH11"/>
<evidence type="ECO:0000256" key="2">
    <source>
        <dbReference type="ARBA" id="ARBA00022525"/>
    </source>
</evidence>